<sequence length="208" mass="23365">MHLSITQFQDEQPIIGKDSQVQDTQLKDYVEIGEANHIDHSTLDTYTYTGQFCFIQNSQIGRFVSIAAAVRIGPTNHPYERPSQHLFAYNGEGYGFAPKDQEFLAKRKEITTTIGNDVWIGHGAVVQAGVTVGNGAVIASNAVVTKDVPPYAIVGGVPAKTIKYRFDPETIQALQDIAWWEWSREVLEARYLDFRLPINEFISKYARK</sequence>
<evidence type="ECO:0000313" key="4">
    <source>
        <dbReference type="Proteomes" id="UP000195043"/>
    </source>
</evidence>
<dbReference type="PANTHER" id="PTHR43300">
    <property type="entry name" value="ACETYLTRANSFERASE"/>
    <property type="match status" value="1"/>
</dbReference>
<dbReference type="RefSeq" id="WP_086275391.1">
    <property type="nucleotide sequence ID" value="NZ_NGKU01000001.1"/>
</dbReference>
<keyword evidence="1 3" id="KW-0808">Transferase</keyword>
<dbReference type="NCBIfam" id="TIGR03308">
    <property type="entry name" value="phn_thr-fam"/>
    <property type="match status" value="1"/>
</dbReference>
<dbReference type="EMBL" id="NGKU01000001">
    <property type="protein sequence ID" value="OTN77357.1"/>
    <property type="molecule type" value="Genomic_DNA"/>
</dbReference>
<evidence type="ECO:0000256" key="1">
    <source>
        <dbReference type="ARBA" id="ARBA00022679"/>
    </source>
</evidence>
<accession>A0A242A8H9</accession>
<dbReference type="InterPro" id="IPR018357">
    <property type="entry name" value="Hexapep_transf_CS"/>
</dbReference>
<dbReference type="Pfam" id="PF00132">
    <property type="entry name" value="Hexapep"/>
    <property type="match status" value="1"/>
</dbReference>
<organism evidence="3 4">
    <name type="scientific">Candidatus Enterococcus testudinis</name>
    <dbReference type="NCBI Taxonomy" id="1834191"/>
    <lineage>
        <taxon>Bacteria</taxon>
        <taxon>Bacillati</taxon>
        <taxon>Bacillota</taxon>
        <taxon>Bacilli</taxon>
        <taxon>Lactobacillales</taxon>
        <taxon>Enterococcaceae</taxon>
        <taxon>Enterococcus</taxon>
    </lineage>
</organism>
<dbReference type="PROSITE" id="PS00101">
    <property type="entry name" value="HEXAPEP_TRANSFERASES"/>
    <property type="match status" value="1"/>
</dbReference>
<keyword evidence="4" id="KW-1185">Reference proteome</keyword>
<name>A0A242A8H9_9ENTE</name>
<evidence type="ECO:0000313" key="3">
    <source>
        <dbReference type="EMBL" id="OTN77357.1"/>
    </source>
</evidence>
<dbReference type="CDD" id="cd03349">
    <property type="entry name" value="LbH_XAT"/>
    <property type="match status" value="1"/>
</dbReference>
<comment type="caution">
    <text evidence="3">The sequence shown here is derived from an EMBL/GenBank/DDBJ whole genome shotgun (WGS) entry which is preliminary data.</text>
</comment>
<gene>
    <name evidence="3" type="ORF">A5886_002457</name>
</gene>
<proteinExistence type="predicted"/>
<dbReference type="PANTHER" id="PTHR43300:SF11">
    <property type="entry name" value="ACETYLTRANSFERASE RV3034C-RELATED"/>
    <property type="match status" value="1"/>
</dbReference>
<dbReference type="STRING" id="1834191.A5886_002457"/>
<protein>
    <submittedName>
        <fullName evidence="3">Transferase hexapeptide repeat family phosphonate metabolim protein</fullName>
    </submittedName>
</protein>
<keyword evidence="2" id="KW-0677">Repeat</keyword>
<dbReference type="GO" id="GO:0016740">
    <property type="term" value="F:transferase activity"/>
    <property type="evidence" value="ECO:0007669"/>
    <property type="project" value="UniProtKB-KW"/>
</dbReference>
<dbReference type="AlphaFoldDB" id="A0A242A8H9"/>
<evidence type="ECO:0000256" key="2">
    <source>
        <dbReference type="ARBA" id="ARBA00022737"/>
    </source>
</evidence>
<dbReference type="InterPro" id="IPR050179">
    <property type="entry name" value="Trans_hexapeptide_repeat"/>
</dbReference>
<dbReference type="InterPro" id="IPR017694">
    <property type="entry name" value="Phosphonate_tfrase_rpt"/>
</dbReference>
<dbReference type="SUPFAM" id="SSF51161">
    <property type="entry name" value="Trimeric LpxA-like enzymes"/>
    <property type="match status" value="1"/>
</dbReference>
<dbReference type="Gene3D" id="2.160.10.10">
    <property type="entry name" value="Hexapeptide repeat proteins"/>
    <property type="match status" value="1"/>
</dbReference>
<dbReference type="Proteomes" id="UP000195043">
    <property type="component" value="Unassembled WGS sequence"/>
</dbReference>
<dbReference type="OrthoDB" id="9801697at2"/>
<dbReference type="InterPro" id="IPR001451">
    <property type="entry name" value="Hexapep"/>
</dbReference>
<dbReference type="InterPro" id="IPR011004">
    <property type="entry name" value="Trimer_LpxA-like_sf"/>
</dbReference>
<reference evidence="3 4" key="1">
    <citation type="submission" date="2017-05" db="EMBL/GenBank/DDBJ databases">
        <title>The Genome Sequence of Enterococcus sp. 8G7_MSG3316.</title>
        <authorList>
            <consortium name="The Broad Institute Genomics Platform"/>
            <consortium name="The Broad Institute Genomic Center for Infectious Diseases"/>
            <person name="Earl A."/>
            <person name="Manson A."/>
            <person name="Schwartman J."/>
            <person name="Gilmore M."/>
            <person name="Abouelleil A."/>
            <person name="Cao P."/>
            <person name="Chapman S."/>
            <person name="Cusick C."/>
            <person name="Shea T."/>
            <person name="Young S."/>
            <person name="Neafsey D."/>
            <person name="Nusbaum C."/>
            <person name="Birren B."/>
        </authorList>
    </citation>
    <scope>NUCLEOTIDE SEQUENCE [LARGE SCALE GENOMIC DNA]</scope>
    <source>
        <strain evidence="3 4">8G7_MSG3316</strain>
    </source>
</reference>